<evidence type="ECO:0000256" key="4">
    <source>
        <dbReference type="ARBA" id="ARBA00023002"/>
    </source>
</evidence>
<dbReference type="PRINTS" id="PR00368">
    <property type="entry name" value="FADPNR"/>
</dbReference>
<comment type="similarity">
    <text evidence="1">Belongs to the FAD-dependent oxidoreductase family.</text>
</comment>
<dbReference type="SUPFAM" id="SSF51905">
    <property type="entry name" value="FAD/NAD(P)-binding domain"/>
    <property type="match status" value="1"/>
</dbReference>
<dbReference type="OrthoDB" id="3762539at2"/>
<accession>A0A378TGN6</accession>
<dbReference type="PANTHER" id="PTHR43735">
    <property type="entry name" value="APOPTOSIS-INDUCING FACTOR 1"/>
    <property type="match status" value="1"/>
</dbReference>
<evidence type="ECO:0000256" key="2">
    <source>
        <dbReference type="ARBA" id="ARBA00022630"/>
    </source>
</evidence>
<keyword evidence="4" id="KW-0560">Oxidoreductase</keyword>
<feature type="domain" description="FAD/NAD(P)-binding" evidence="5">
    <location>
        <begin position="6"/>
        <end position="285"/>
    </location>
</feature>
<name>A0A378TGN6_9MYCO</name>
<evidence type="ECO:0000259" key="5">
    <source>
        <dbReference type="Pfam" id="PF07992"/>
    </source>
</evidence>
<evidence type="ECO:0000256" key="1">
    <source>
        <dbReference type="ARBA" id="ARBA00006442"/>
    </source>
</evidence>
<evidence type="ECO:0000256" key="3">
    <source>
        <dbReference type="ARBA" id="ARBA00022827"/>
    </source>
</evidence>
<gene>
    <name evidence="6" type="ORF">NCTC10821_03510</name>
</gene>
<dbReference type="EMBL" id="UGQT01000001">
    <property type="protein sequence ID" value="STZ59972.1"/>
    <property type="molecule type" value="Genomic_DNA"/>
</dbReference>
<keyword evidence="3" id="KW-0274">FAD</keyword>
<dbReference type="GO" id="GO:0005737">
    <property type="term" value="C:cytoplasm"/>
    <property type="evidence" value="ECO:0007669"/>
    <property type="project" value="TreeGrafter"/>
</dbReference>
<organism evidence="6 7">
    <name type="scientific">Mycolicibacterium tokaiense</name>
    <dbReference type="NCBI Taxonomy" id="39695"/>
    <lineage>
        <taxon>Bacteria</taxon>
        <taxon>Bacillati</taxon>
        <taxon>Actinomycetota</taxon>
        <taxon>Actinomycetes</taxon>
        <taxon>Mycobacteriales</taxon>
        <taxon>Mycobacteriaceae</taxon>
        <taxon>Mycolicibacterium</taxon>
    </lineage>
</organism>
<dbReference type="RefSeq" id="WP_115279297.1">
    <property type="nucleotide sequence ID" value="NZ_AP022600.1"/>
</dbReference>
<proteinExistence type="inferred from homology"/>
<sequence length="369" mass="39938">MTRRRVVVAGLGDSGLLTAIKLAGAHDVIGISTKPGLLSGQELGVRLSRPDDWARDYWIPFERFRGLDRVQTIQGTLTGADFAARTVTVRRADGTETAVGYDALVIATGVINGFWRTPDVQTEAEVTHSLRAAHQRLAAADSVMVLGGGAAAVSSAANLAAVWPGKTVRLYFPGERPLRDHHHRTWAAVRRRLVDSGVQLHAGHRAQVPAGFDFGAITDEPVHWCTGQPPATADAVLWTIGATTPNTDWLPETILDEQGFVCVVPDLRVPRADGVFAIGDVAATDPLRSSARNRADKLLAHNVTAWFDGAPLRQYRPAARKWGSVLGTQPDGLEVFAPSGYRFRFPAWSVERVVRPWIVGRGIYGGIRG</sequence>
<dbReference type="InterPro" id="IPR036188">
    <property type="entry name" value="FAD/NAD-bd_sf"/>
</dbReference>
<dbReference type="AlphaFoldDB" id="A0A378TGN6"/>
<reference evidence="6 7" key="1">
    <citation type="submission" date="2018-06" db="EMBL/GenBank/DDBJ databases">
        <authorList>
            <consortium name="Pathogen Informatics"/>
            <person name="Doyle S."/>
        </authorList>
    </citation>
    <scope>NUCLEOTIDE SEQUENCE [LARGE SCALE GENOMIC DNA]</scope>
    <source>
        <strain evidence="6 7">NCTC10821</strain>
    </source>
</reference>
<dbReference type="InterPro" id="IPR023753">
    <property type="entry name" value="FAD/NAD-binding_dom"/>
</dbReference>
<keyword evidence="2" id="KW-0285">Flavoprotein</keyword>
<dbReference type="PRINTS" id="PR00469">
    <property type="entry name" value="PNDRDTASEII"/>
</dbReference>
<evidence type="ECO:0000313" key="6">
    <source>
        <dbReference type="EMBL" id="STZ59972.1"/>
    </source>
</evidence>
<evidence type="ECO:0000313" key="7">
    <source>
        <dbReference type="Proteomes" id="UP000254978"/>
    </source>
</evidence>
<dbReference type="GO" id="GO:0004174">
    <property type="term" value="F:electron-transferring-flavoprotein dehydrogenase activity"/>
    <property type="evidence" value="ECO:0007669"/>
    <property type="project" value="TreeGrafter"/>
</dbReference>
<keyword evidence="7" id="KW-1185">Reference proteome</keyword>
<dbReference type="Proteomes" id="UP000254978">
    <property type="component" value="Unassembled WGS sequence"/>
</dbReference>
<dbReference type="Gene3D" id="3.50.50.100">
    <property type="match status" value="1"/>
</dbReference>
<dbReference type="Pfam" id="PF07992">
    <property type="entry name" value="Pyr_redox_2"/>
    <property type="match status" value="1"/>
</dbReference>
<protein>
    <submittedName>
        <fullName evidence="6">NADH dehydrogenase, FAD-containing subunit</fullName>
    </submittedName>
</protein>
<dbReference type="PANTHER" id="PTHR43735:SF3">
    <property type="entry name" value="FERROPTOSIS SUPPRESSOR PROTEIN 1"/>
    <property type="match status" value="1"/>
</dbReference>
<dbReference type="GO" id="GO:0050660">
    <property type="term" value="F:flavin adenine dinucleotide binding"/>
    <property type="evidence" value="ECO:0007669"/>
    <property type="project" value="TreeGrafter"/>
</dbReference>